<dbReference type="Gramene" id="RZC78279">
    <property type="protein sequence ID" value="RZC78279"/>
    <property type="gene ID" value="C5167_002458"/>
</dbReference>
<keyword evidence="1" id="KW-1133">Transmembrane helix</keyword>
<gene>
    <name evidence="2" type="ORF">C5167_002458</name>
</gene>
<proteinExistence type="predicted"/>
<evidence type="ECO:0000256" key="1">
    <source>
        <dbReference type="SAM" id="Phobius"/>
    </source>
</evidence>
<keyword evidence="3" id="KW-1185">Reference proteome</keyword>
<reference evidence="2 3" key="1">
    <citation type="journal article" date="2018" name="Science">
        <title>The opium poppy genome and morphinan production.</title>
        <authorList>
            <person name="Guo L."/>
            <person name="Winzer T."/>
            <person name="Yang X."/>
            <person name="Li Y."/>
            <person name="Ning Z."/>
            <person name="He Z."/>
            <person name="Teodor R."/>
            <person name="Lu Y."/>
            <person name="Bowser T.A."/>
            <person name="Graham I.A."/>
            <person name="Ye K."/>
        </authorList>
    </citation>
    <scope>NUCLEOTIDE SEQUENCE [LARGE SCALE GENOMIC DNA]</scope>
    <source>
        <strain evidence="3">cv. HN1</strain>
        <tissue evidence="2">Leaves</tissue>
    </source>
</reference>
<accession>A0A4Y7L218</accession>
<dbReference type="EMBL" id="CM010723">
    <property type="protein sequence ID" value="RZC78279.1"/>
    <property type="molecule type" value="Genomic_DNA"/>
</dbReference>
<dbReference type="AlphaFoldDB" id="A0A4Y7L218"/>
<keyword evidence="1" id="KW-0812">Transmembrane</keyword>
<dbReference type="Proteomes" id="UP000316621">
    <property type="component" value="Chromosome 9"/>
</dbReference>
<sequence length="43" mass="4951">MGYPSFCLPFTDNKFMLFFLGQTSPISSSLFPILFSTTIFRLH</sequence>
<protein>
    <submittedName>
        <fullName evidence="2">Uncharacterized protein</fullName>
    </submittedName>
</protein>
<keyword evidence="1" id="KW-0472">Membrane</keyword>
<organism evidence="2 3">
    <name type="scientific">Papaver somniferum</name>
    <name type="common">Opium poppy</name>
    <dbReference type="NCBI Taxonomy" id="3469"/>
    <lineage>
        <taxon>Eukaryota</taxon>
        <taxon>Viridiplantae</taxon>
        <taxon>Streptophyta</taxon>
        <taxon>Embryophyta</taxon>
        <taxon>Tracheophyta</taxon>
        <taxon>Spermatophyta</taxon>
        <taxon>Magnoliopsida</taxon>
        <taxon>Ranunculales</taxon>
        <taxon>Papaveraceae</taxon>
        <taxon>Papaveroideae</taxon>
        <taxon>Papaver</taxon>
    </lineage>
</organism>
<evidence type="ECO:0000313" key="2">
    <source>
        <dbReference type="EMBL" id="RZC78279.1"/>
    </source>
</evidence>
<evidence type="ECO:0000313" key="3">
    <source>
        <dbReference type="Proteomes" id="UP000316621"/>
    </source>
</evidence>
<name>A0A4Y7L218_PAPSO</name>
<feature type="transmembrane region" description="Helical" evidence="1">
    <location>
        <begin position="15"/>
        <end position="40"/>
    </location>
</feature>